<evidence type="ECO:0000256" key="3">
    <source>
        <dbReference type="ARBA" id="ARBA00022478"/>
    </source>
</evidence>
<feature type="domain" description="RNA polymerase Rpb2" evidence="15">
    <location>
        <begin position="166"/>
        <end position="358"/>
    </location>
</feature>
<evidence type="ECO:0000256" key="4">
    <source>
        <dbReference type="ARBA" id="ARBA00022679"/>
    </source>
</evidence>
<protein>
    <recommendedName>
        <fullName evidence="12">DNA-directed RNA polymerase subunit beta</fullName>
        <ecNumber evidence="12">2.7.7.6</ecNumber>
    </recommendedName>
</protein>
<keyword evidence="3 12" id="KW-0240">DNA-directed RNA polymerase</keyword>
<evidence type="ECO:0000259" key="18">
    <source>
        <dbReference type="Pfam" id="PF06883"/>
    </source>
</evidence>
<dbReference type="InterPro" id="IPR007120">
    <property type="entry name" value="DNA-dir_RNAP_su2_dom"/>
</dbReference>
<dbReference type="GO" id="GO:0003677">
    <property type="term" value="F:DNA binding"/>
    <property type="evidence" value="ECO:0007669"/>
    <property type="project" value="InterPro"/>
</dbReference>
<dbReference type="PaxDb" id="55529-EKX33238"/>
<dbReference type="InterPro" id="IPR007642">
    <property type="entry name" value="RNA_pol_Rpb2_2"/>
</dbReference>
<feature type="domain" description="RNA polymerase beta subunit protrusion" evidence="16">
    <location>
        <begin position="17"/>
        <end position="398"/>
    </location>
</feature>
<feature type="domain" description="DNA-directed RNA polymerase subunit 2 hybrid-binding" evidence="13">
    <location>
        <begin position="665"/>
        <end position="1020"/>
    </location>
</feature>
<dbReference type="Pfam" id="PF06883">
    <property type="entry name" value="RNA_pol_Rpa2_4"/>
    <property type="match status" value="1"/>
</dbReference>
<comment type="subcellular location">
    <subcellularLocation>
        <location evidence="1">Nucleus</location>
    </subcellularLocation>
</comment>
<dbReference type="OMA" id="NSWISHY"/>
<dbReference type="GeneID" id="17289990"/>
<dbReference type="GO" id="GO:0000428">
    <property type="term" value="C:DNA-directed RNA polymerase complex"/>
    <property type="evidence" value="ECO:0007669"/>
    <property type="project" value="UniProtKB-KW"/>
</dbReference>
<proteinExistence type="inferred from homology"/>
<comment type="function">
    <text evidence="12">DNA-dependent RNA polymerase catalyzes the transcription of DNA into RNA using the four ribonucleoside triphosphates as substrates.</text>
</comment>
<dbReference type="GO" id="GO:0005634">
    <property type="term" value="C:nucleus"/>
    <property type="evidence" value="ECO:0007669"/>
    <property type="project" value="UniProtKB-SubCell"/>
</dbReference>
<dbReference type="Pfam" id="PF04561">
    <property type="entry name" value="RNA_pol_Rpb2_2"/>
    <property type="match status" value="1"/>
</dbReference>
<keyword evidence="4 12" id="KW-0808">Transferase</keyword>
<feature type="domain" description="DNA-directed RNA polymerase I subunit RPA2" evidence="18">
    <location>
        <begin position="559"/>
        <end position="616"/>
    </location>
</feature>
<dbReference type="SUPFAM" id="SSF64484">
    <property type="entry name" value="beta and beta-prime subunits of DNA dependent RNA-polymerase"/>
    <property type="match status" value="1"/>
</dbReference>
<dbReference type="EMBL" id="JH993149">
    <property type="protein sequence ID" value="EKX33238.1"/>
    <property type="molecule type" value="Genomic_DNA"/>
</dbReference>
<dbReference type="EC" id="2.7.7.6" evidence="12"/>
<evidence type="ECO:0000313" key="19">
    <source>
        <dbReference type="EMBL" id="EKX33238.1"/>
    </source>
</evidence>
<sequence length="1090" mass="121884">MTPKKSKKEEEDVRAHLAAPHVESYNYFLTEGLSAAVQRLLPVCVGPGEGGLRIFCSITSVRLSSPVKPDDCADRRLLPKECRELRLTYKAPLYATIAVRLEGAEPIEIDRKLGELPIMTRSQRCHLQGMSQKQLMQHGEEPFEFGGYFIANGNEKVIRLLSLMRRNYPMALIRPSFTKRGSSYTKFGCMMRCVREDQSGSTLTLHYLSTGNCTLSVKIRKQEYLIPAVMILKAMTGSSDEQIFTNVVQGDATNTFVSDRIEVALRDSTKYIGLRTKEDFLGYLGQRFRVVLIRSLYLPDDVSDVEIGQKLLDNYFFIHLDSDEDKWNCLVVMMQKLYALVSGAIQPDSPDSLHCQEVLLPGHLMTMMVKEKLQDYLAGIQDVFLKDQRPGSSFASQVNLADQSYIESLLMRNPVDIGRKIEYFMSTGNLVSQTGLDLSQVSGYTIVAERLNFLRYLSHFRSIHRGQFFTTMKSTAVRKLLPESWGFVCPVHTPDGGPCGLLNHLTSVCTLHSHFVPPAALKAVEDAVLTLGASPVSAGGLPVVMGREALPIMLDGRMIGRVGAQEAVQLVGRMRLLKAEGLRGIPEFLEIAHVPPRTNGLWPGVFLFTTPARMMRPVRQLSSGQHEWIGTFEQIHMEIAVMGKEVRPRQHTHMELSPMNMLSVVAQCTPFSDMNQSPRNMYQCQMGKQTMGTPMYAYNERVDNKVYRILTPQVPLVRNQAQDNLRMDDYPTGTNAVVAVISYTGFDMEDAMIINKGAYDRGFGNGHVYTTTIVDLTKSAPPGSRFDNPKDDSYVDHLDGDGLPQVGSILQQGQELYRSVDPATGRSKCVMHKSAEAVQVDAVRLLGDGPTKPLQKISIKLRYDRRPVIGDKFSSRHGQKGVLSTLWPQENMPFSETGMTPDVIINPNAFPSRMTIGMLVESMAGKAGAMHGYFPDSTPFRFDEETRAIDHFGEQLRAAGYNYHGTEVLYSGVSGMMMEAQIFMGLVYYQRLRHMVSDKYQCRATGPVNKYTRQPVKGRKAGGGVRFGEMERDGLLAHGASFLLRQRGKQRLYCHKCKTGASVSCVAVPFVFRYLLAELAAMNINVRCEL</sequence>
<evidence type="ECO:0000313" key="21">
    <source>
        <dbReference type="Proteomes" id="UP000011087"/>
    </source>
</evidence>
<dbReference type="FunFam" id="3.90.1100.10:FF:000008">
    <property type="entry name" value="DNA-directed RNA polymerase subunit beta"/>
    <property type="match status" value="1"/>
</dbReference>
<dbReference type="InterPro" id="IPR015712">
    <property type="entry name" value="DNA-dir_RNA_pol_su2"/>
</dbReference>
<dbReference type="STRING" id="905079.L1IAI4"/>
<dbReference type="KEGG" id="gtt:GUITHDRAFT_158927"/>
<dbReference type="GO" id="GO:0008270">
    <property type="term" value="F:zinc ion binding"/>
    <property type="evidence" value="ECO:0007669"/>
    <property type="project" value="UniProtKB-KW"/>
</dbReference>
<gene>
    <name evidence="19" type="ORF">GUITHDRAFT_158927</name>
</gene>
<dbReference type="InterPro" id="IPR007121">
    <property type="entry name" value="RNA_pol_bsu_CS"/>
</dbReference>
<evidence type="ECO:0000259" key="13">
    <source>
        <dbReference type="Pfam" id="PF00562"/>
    </source>
</evidence>
<dbReference type="Pfam" id="PF04565">
    <property type="entry name" value="RNA_pol_Rpb2_3"/>
    <property type="match status" value="1"/>
</dbReference>
<keyword evidence="8" id="KW-0862">Zinc</keyword>
<dbReference type="Gene3D" id="3.90.1110.10">
    <property type="entry name" value="RNA polymerase Rpb2, domain 2"/>
    <property type="match status" value="1"/>
</dbReference>
<comment type="catalytic activity">
    <reaction evidence="12">
        <text>RNA(n) + a ribonucleoside 5'-triphosphate = RNA(n+1) + diphosphate</text>
        <dbReference type="Rhea" id="RHEA:21248"/>
        <dbReference type="Rhea" id="RHEA-COMP:14527"/>
        <dbReference type="Rhea" id="RHEA-COMP:17342"/>
        <dbReference type="ChEBI" id="CHEBI:33019"/>
        <dbReference type="ChEBI" id="CHEBI:61557"/>
        <dbReference type="ChEBI" id="CHEBI:140395"/>
        <dbReference type="EC" id="2.7.7.6"/>
    </reaction>
</comment>
<dbReference type="OrthoDB" id="10248617at2759"/>
<evidence type="ECO:0000256" key="10">
    <source>
        <dbReference type="ARBA" id="ARBA00023242"/>
    </source>
</evidence>
<evidence type="ECO:0000259" key="15">
    <source>
        <dbReference type="Pfam" id="PF04561"/>
    </source>
</evidence>
<dbReference type="Gene3D" id="3.90.1070.20">
    <property type="match status" value="1"/>
</dbReference>
<evidence type="ECO:0000256" key="6">
    <source>
        <dbReference type="ARBA" id="ARBA00022723"/>
    </source>
</evidence>
<evidence type="ECO:0000256" key="5">
    <source>
        <dbReference type="ARBA" id="ARBA00022695"/>
    </source>
</evidence>
<evidence type="ECO:0000256" key="2">
    <source>
        <dbReference type="ARBA" id="ARBA00006835"/>
    </source>
</evidence>
<accession>L1IAI4</accession>
<keyword evidence="7" id="KW-0863">Zinc-finger</keyword>
<dbReference type="RefSeq" id="XP_005820218.1">
    <property type="nucleotide sequence ID" value="XM_005820161.1"/>
</dbReference>
<dbReference type="Pfam" id="PF04560">
    <property type="entry name" value="RNA_pol_Rpb2_7"/>
    <property type="match status" value="1"/>
</dbReference>
<dbReference type="GO" id="GO:0003899">
    <property type="term" value="F:DNA-directed RNA polymerase activity"/>
    <property type="evidence" value="ECO:0007669"/>
    <property type="project" value="UniProtKB-EC"/>
</dbReference>
<keyword evidence="6" id="KW-0479">Metal-binding</keyword>
<dbReference type="InterPro" id="IPR037033">
    <property type="entry name" value="DNA-dir_RNAP_su2_hyb_sf"/>
</dbReference>
<dbReference type="Proteomes" id="UP000011087">
    <property type="component" value="Unassembled WGS sequence"/>
</dbReference>
<dbReference type="FunFam" id="3.90.1110.10:FF:000007">
    <property type="entry name" value="DNA-directed RNA polymerase subunit beta"/>
    <property type="match status" value="1"/>
</dbReference>
<dbReference type="InterPro" id="IPR007644">
    <property type="entry name" value="RNA_pol_bsu_protrusion"/>
</dbReference>
<evidence type="ECO:0000259" key="14">
    <source>
        <dbReference type="Pfam" id="PF04560"/>
    </source>
</evidence>
<dbReference type="CDD" id="cd00653">
    <property type="entry name" value="RNA_pol_B_RPB2"/>
    <property type="match status" value="1"/>
</dbReference>
<dbReference type="InterPro" id="IPR007641">
    <property type="entry name" value="RNA_pol_Rpb2_7"/>
</dbReference>
<dbReference type="InterPro" id="IPR009674">
    <property type="entry name" value="Rpa2_dom_4"/>
</dbReference>
<comment type="similarity">
    <text evidence="2 11">Belongs to the RNA polymerase beta chain family.</text>
</comment>
<feature type="domain" description="RNA polymerase Rpb2" evidence="17">
    <location>
        <begin position="447"/>
        <end position="510"/>
    </location>
</feature>
<evidence type="ECO:0000256" key="12">
    <source>
        <dbReference type="RuleBase" id="RU363031"/>
    </source>
</evidence>
<evidence type="ECO:0000256" key="9">
    <source>
        <dbReference type="ARBA" id="ARBA00023163"/>
    </source>
</evidence>
<dbReference type="Pfam" id="PF00562">
    <property type="entry name" value="RNA_pol_Rpb2_6"/>
    <property type="match status" value="1"/>
</dbReference>
<dbReference type="Gene3D" id="3.90.1800.10">
    <property type="entry name" value="RNA polymerase alpha subunit dimerisation domain"/>
    <property type="match status" value="2"/>
</dbReference>
<keyword evidence="9 12" id="KW-0804">Transcription</keyword>
<keyword evidence="5 12" id="KW-0548">Nucleotidyltransferase</keyword>
<evidence type="ECO:0000256" key="11">
    <source>
        <dbReference type="RuleBase" id="RU000434"/>
    </source>
</evidence>
<evidence type="ECO:0000256" key="7">
    <source>
        <dbReference type="ARBA" id="ARBA00022771"/>
    </source>
</evidence>
<reference evidence="19 21" key="1">
    <citation type="journal article" date="2012" name="Nature">
        <title>Algal genomes reveal evolutionary mosaicism and the fate of nucleomorphs.</title>
        <authorList>
            <consortium name="DOE Joint Genome Institute"/>
            <person name="Curtis B.A."/>
            <person name="Tanifuji G."/>
            <person name="Burki F."/>
            <person name="Gruber A."/>
            <person name="Irimia M."/>
            <person name="Maruyama S."/>
            <person name="Arias M.C."/>
            <person name="Ball S.G."/>
            <person name="Gile G.H."/>
            <person name="Hirakawa Y."/>
            <person name="Hopkins J.F."/>
            <person name="Kuo A."/>
            <person name="Rensing S.A."/>
            <person name="Schmutz J."/>
            <person name="Symeonidi A."/>
            <person name="Elias M."/>
            <person name="Eveleigh R.J."/>
            <person name="Herman E.K."/>
            <person name="Klute M.J."/>
            <person name="Nakayama T."/>
            <person name="Obornik M."/>
            <person name="Reyes-Prieto A."/>
            <person name="Armbrust E.V."/>
            <person name="Aves S.J."/>
            <person name="Beiko R.G."/>
            <person name="Coutinho P."/>
            <person name="Dacks J.B."/>
            <person name="Durnford D.G."/>
            <person name="Fast N.M."/>
            <person name="Green B.R."/>
            <person name="Grisdale C.J."/>
            <person name="Hempel F."/>
            <person name="Henrissat B."/>
            <person name="Hoppner M.P."/>
            <person name="Ishida K."/>
            <person name="Kim E."/>
            <person name="Koreny L."/>
            <person name="Kroth P.G."/>
            <person name="Liu Y."/>
            <person name="Malik S.B."/>
            <person name="Maier U.G."/>
            <person name="McRose D."/>
            <person name="Mock T."/>
            <person name="Neilson J.A."/>
            <person name="Onodera N.T."/>
            <person name="Poole A.M."/>
            <person name="Pritham E.J."/>
            <person name="Richards T.A."/>
            <person name="Rocap G."/>
            <person name="Roy S.W."/>
            <person name="Sarai C."/>
            <person name="Schaack S."/>
            <person name="Shirato S."/>
            <person name="Slamovits C.H."/>
            <person name="Spencer D.F."/>
            <person name="Suzuki S."/>
            <person name="Worden A.Z."/>
            <person name="Zauner S."/>
            <person name="Barry K."/>
            <person name="Bell C."/>
            <person name="Bharti A.K."/>
            <person name="Crow J.A."/>
            <person name="Grimwood J."/>
            <person name="Kramer R."/>
            <person name="Lindquist E."/>
            <person name="Lucas S."/>
            <person name="Salamov A."/>
            <person name="McFadden G.I."/>
            <person name="Lane C.E."/>
            <person name="Keeling P.J."/>
            <person name="Gray M.W."/>
            <person name="Grigoriev I.V."/>
            <person name="Archibald J.M."/>
        </authorList>
    </citation>
    <scope>NUCLEOTIDE SEQUENCE</scope>
    <source>
        <strain evidence="19 21">CCMP2712</strain>
    </source>
</reference>
<dbReference type="EnsemblProtists" id="EKX33238">
    <property type="protein sequence ID" value="EKX33238"/>
    <property type="gene ID" value="GUITHDRAFT_158927"/>
</dbReference>
<dbReference type="Gene3D" id="3.90.1100.10">
    <property type="match status" value="1"/>
</dbReference>
<name>L1IAI4_GUITC</name>
<dbReference type="InterPro" id="IPR037034">
    <property type="entry name" value="RNA_pol_Rpb2_2_sf"/>
</dbReference>
<dbReference type="HOGENOM" id="CLU_000524_5_1_1"/>
<dbReference type="AlphaFoldDB" id="L1IAI4"/>
<keyword evidence="21" id="KW-1185">Reference proteome</keyword>
<dbReference type="Pfam" id="PF04563">
    <property type="entry name" value="RNA_pol_Rpb2_1"/>
    <property type="match status" value="1"/>
</dbReference>
<dbReference type="FunFam" id="2.40.270.10:FF:000011">
    <property type="entry name" value="DNA-directed RNA polymerase subunit beta"/>
    <property type="match status" value="1"/>
</dbReference>
<evidence type="ECO:0000256" key="1">
    <source>
        <dbReference type="ARBA" id="ARBA00004123"/>
    </source>
</evidence>
<dbReference type="Gene3D" id="2.40.270.10">
    <property type="entry name" value="DNA-directed RNA polymerase, subunit 2, domain 6"/>
    <property type="match status" value="1"/>
</dbReference>
<dbReference type="Gene3D" id="2.40.50.150">
    <property type="match status" value="1"/>
</dbReference>
<evidence type="ECO:0000256" key="8">
    <source>
        <dbReference type="ARBA" id="ARBA00022833"/>
    </source>
</evidence>
<evidence type="ECO:0000259" key="16">
    <source>
        <dbReference type="Pfam" id="PF04563"/>
    </source>
</evidence>
<evidence type="ECO:0000313" key="20">
    <source>
        <dbReference type="EnsemblProtists" id="EKX33238"/>
    </source>
</evidence>
<keyword evidence="10" id="KW-0539">Nucleus</keyword>
<dbReference type="GO" id="GO:0006351">
    <property type="term" value="P:DNA-templated transcription"/>
    <property type="evidence" value="ECO:0007669"/>
    <property type="project" value="InterPro"/>
</dbReference>
<dbReference type="eggNOG" id="KOG0216">
    <property type="taxonomic scope" value="Eukaryota"/>
</dbReference>
<reference evidence="21" key="2">
    <citation type="submission" date="2012-11" db="EMBL/GenBank/DDBJ databases">
        <authorList>
            <person name="Kuo A."/>
            <person name="Curtis B.A."/>
            <person name="Tanifuji G."/>
            <person name="Burki F."/>
            <person name="Gruber A."/>
            <person name="Irimia M."/>
            <person name="Maruyama S."/>
            <person name="Arias M.C."/>
            <person name="Ball S.G."/>
            <person name="Gile G.H."/>
            <person name="Hirakawa Y."/>
            <person name="Hopkins J.F."/>
            <person name="Rensing S.A."/>
            <person name="Schmutz J."/>
            <person name="Symeonidi A."/>
            <person name="Elias M."/>
            <person name="Eveleigh R.J."/>
            <person name="Herman E.K."/>
            <person name="Klute M.J."/>
            <person name="Nakayama T."/>
            <person name="Obornik M."/>
            <person name="Reyes-Prieto A."/>
            <person name="Armbrust E.V."/>
            <person name="Aves S.J."/>
            <person name="Beiko R.G."/>
            <person name="Coutinho P."/>
            <person name="Dacks J.B."/>
            <person name="Durnford D.G."/>
            <person name="Fast N.M."/>
            <person name="Green B.R."/>
            <person name="Grisdale C."/>
            <person name="Hempe F."/>
            <person name="Henrissat B."/>
            <person name="Hoppner M.P."/>
            <person name="Ishida K.-I."/>
            <person name="Kim E."/>
            <person name="Koreny L."/>
            <person name="Kroth P.G."/>
            <person name="Liu Y."/>
            <person name="Malik S.-B."/>
            <person name="Maier U.G."/>
            <person name="McRose D."/>
            <person name="Mock T."/>
            <person name="Neilson J.A."/>
            <person name="Onodera N.T."/>
            <person name="Poole A.M."/>
            <person name="Pritham E.J."/>
            <person name="Richards T.A."/>
            <person name="Rocap G."/>
            <person name="Roy S.W."/>
            <person name="Sarai C."/>
            <person name="Schaack S."/>
            <person name="Shirato S."/>
            <person name="Slamovits C.H."/>
            <person name="Spencer D.F."/>
            <person name="Suzuki S."/>
            <person name="Worden A.Z."/>
            <person name="Zauner S."/>
            <person name="Barry K."/>
            <person name="Bell C."/>
            <person name="Bharti A.K."/>
            <person name="Crow J.A."/>
            <person name="Grimwood J."/>
            <person name="Kramer R."/>
            <person name="Lindquist E."/>
            <person name="Lucas S."/>
            <person name="Salamov A."/>
            <person name="McFadden G.I."/>
            <person name="Lane C.E."/>
            <person name="Keeling P.J."/>
            <person name="Gray M.W."/>
            <person name="Grigoriev I.V."/>
            <person name="Archibald J.M."/>
        </authorList>
    </citation>
    <scope>NUCLEOTIDE SEQUENCE</scope>
    <source>
        <strain evidence="21">CCMP2712</strain>
    </source>
</reference>
<organism evidence="19">
    <name type="scientific">Guillardia theta (strain CCMP2712)</name>
    <name type="common">Cryptophyte</name>
    <dbReference type="NCBI Taxonomy" id="905079"/>
    <lineage>
        <taxon>Eukaryota</taxon>
        <taxon>Cryptophyceae</taxon>
        <taxon>Pyrenomonadales</taxon>
        <taxon>Geminigeraceae</taxon>
        <taxon>Guillardia</taxon>
    </lineage>
</organism>
<dbReference type="GO" id="GO:0032549">
    <property type="term" value="F:ribonucleoside binding"/>
    <property type="evidence" value="ECO:0007669"/>
    <property type="project" value="InterPro"/>
</dbReference>
<dbReference type="PROSITE" id="PS01166">
    <property type="entry name" value="RNA_POL_BETA"/>
    <property type="match status" value="1"/>
</dbReference>
<dbReference type="PANTHER" id="PTHR20856">
    <property type="entry name" value="DNA-DIRECTED RNA POLYMERASE I SUBUNIT 2"/>
    <property type="match status" value="1"/>
</dbReference>
<feature type="domain" description="RNA polymerase Rpb2" evidence="14">
    <location>
        <begin position="1023"/>
        <end position="1089"/>
    </location>
</feature>
<dbReference type="InterPro" id="IPR014724">
    <property type="entry name" value="RNA_pol_RPB2_OB-fold"/>
</dbReference>
<reference evidence="20" key="3">
    <citation type="submission" date="2016-03" db="UniProtKB">
        <authorList>
            <consortium name="EnsemblProtists"/>
        </authorList>
    </citation>
    <scope>IDENTIFICATION</scope>
</reference>
<dbReference type="InterPro" id="IPR007645">
    <property type="entry name" value="RNA_pol_Rpb2_3"/>
</dbReference>
<evidence type="ECO:0000259" key="17">
    <source>
        <dbReference type="Pfam" id="PF04565"/>
    </source>
</evidence>